<accession>A0A327X0F5</accession>
<keyword evidence="2" id="KW-1185">Reference proteome</keyword>
<evidence type="ECO:0000313" key="1">
    <source>
        <dbReference type="EMBL" id="RAJ99807.1"/>
    </source>
</evidence>
<dbReference type="InterPro" id="IPR026265">
    <property type="entry name" value="LptC"/>
</dbReference>
<protein>
    <submittedName>
        <fullName evidence="1">LPS export ABC transporter protein LptC</fullName>
    </submittedName>
</protein>
<comment type="caution">
    <text evidence="1">The sequence shown here is derived from an EMBL/GenBank/DDBJ whole genome shotgun (WGS) entry which is preliminary data.</text>
</comment>
<gene>
    <name evidence="1" type="ORF">LX87_01503</name>
</gene>
<sequence length="184" mass="20879">MIRKRITAVLCLGLISIGLSGCKDEPAAKNSQPYTGPLEEINDVQVLYSEAAQLKVRMTTPLQYKYQTNDRVYPKTVNIEFYGPDGQVETTLRADSGRYVHAQNFYRVMGNVVVVNKKKNQDLYTPELNWNPTTKKVYTEKPVKILSKATNERLEGIGLDTDQSFSHYFIRKPTGIFRLAEGNP</sequence>
<dbReference type="PROSITE" id="PS51257">
    <property type="entry name" value="PROKAR_LIPOPROTEIN"/>
    <property type="match status" value="1"/>
</dbReference>
<dbReference type="RefSeq" id="WP_229310582.1">
    <property type="nucleotide sequence ID" value="NZ_QLMC01000002.1"/>
</dbReference>
<dbReference type="Pfam" id="PF06835">
    <property type="entry name" value="LptC"/>
    <property type="match status" value="1"/>
</dbReference>
<evidence type="ECO:0000313" key="2">
    <source>
        <dbReference type="Proteomes" id="UP000248790"/>
    </source>
</evidence>
<dbReference type="NCBIfam" id="TIGR04409">
    <property type="entry name" value="LptC_YrbK"/>
    <property type="match status" value="1"/>
</dbReference>
<name>A0A327X0F5_LARAB</name>
<dbReference type="Proteomes" id="UP000248790">
    <property type="component" value="Unassembled WGS sequence"/>
</dbReference>
<dbReference type="AlphaFoldDB" id="A0A327X0F5"/>
<dbReference type="GO" id="GO:0005886">
    <property type="term" value="C:plasma membrane"/>
    <property type="evidence" value="ECO:0007669"/>
    <property type="project" value="InterPro"/>
</dbReference>
<reference evidence="1 2" key="1">
    <citation type="submission" date="2018-06" db="EMBL/GenBank/DDBJ databases">
        <title>Genomic Encyclopedia of Archaeal and Bacterial Type Strains, Phase II (KMG-II): from individual species to whole genera.</title>
        <authorList>
            <person name="Goeker M."/>
        </authorList>
    </citation>
    <scope>NUCLEOTIDE SEQUENCE [LARGE SCALE GENOMIC DNA]</scope>
    <source>
        <strain evidence="1 2">DSM 21851</strain>
    </source>
</reference>
<proteinExistence type="predicted"/>
<dbReference type="Gene3D" id="2.60.450.10">
    <property type="entry name" value="Lipopolysaccharide (LPS) transport protein A like domain"/>
    <property type="match status" value="1"/>
</dbReference>
<dbReference type="EMBL" id="QLMC01000002">
    <property type="protein sequence ID" value="RAJ99807.1"/>
    <property type="molecule type" value="Genomic_DNA"/>
</dbReference>
<organism evidence="1 2">
    <name type="scientific">Larkinella arboricola</name>
    <dbReference type="NCBI Taxonomy" id="643671"/>
    <lineage>
        <taxon>Bacteria</taxon>
        <taxon>Pseudomonadati</taxon>
        <taxon>Bacteroidota</taxon>
        <taxon>Cytophagia</taxon>
        <taxon>Cytophagales</taxon>
        <taxon>Spirosomataceae</taxon>
        <taxon>Larkinella</taxon>
    </lineage>
</organism>
<dbReference type="InterPro" id="IPR010664">
    <property type="entry name" value="LipoPS_assembly_LptC-rel"/>
</dbReference>
<dbReference type="GO" id="GO:0015221">
    <property type="term" value="F:lipopolysaccharide transmembrane transporter activity"/>
    <property type="evidence" value="ECO:0007669"/>
    <property type="project" value="InterPro"/>
</dbReference>